<protein>
    <submittedName>
        <fullName evidence="1">Uncharacterized protein</fullName>
    </submittedName>
</protein>
<name>A0A1A7ZJ83_NOTFU</name>
<reference evidence="1" key="2">
    <citation type="submission" date="2016-06" db="EMBL/GenBank/DDBJ databases">
        <title>The genome of a short-lived fish provides insights into sex chromosome evolution and the genetic control of aging.</title>
        <authorList>
            <person name="Reichwald K."/>
            <person name="Felder M."/>
            <person name="Petzold A."/>
            <person name="Koch P."/>
            <person name="Groth M."/>
            <person name="Platzer M."/>
        </authorList>
    </citation>
    <scope>NUCLEOTIDE SEQUENCE</scope>
    <source>
        <tissue evidence="1">Brain</tissue>
    </source>
</reference>
<gene>
    <name evidence="1" type="primary">Nfu_g_1_011700</name>
</gene>
<accession>A0A1A7ZJ83</accession>
<proteinExistence type="predicted"/>
<evidence type="ECO:0000313" key="1">
    <source>
        <dbReference type="EMBL" id="SBP42508.1"/>
    </source>
</evidence>
<dbReference type="EMBL" id="HADY01004023">
    <property type="protein sequence ID" value="SBP42508.1"/>
    <property type="molecule type" value="Transcribed_RNA"/>
</dbReference>
<dbReference type="AlphaFoldDB" id="A0A1A7ZJ83"/>
<reference evidence="1" key="1">
    <citation type="submission" date="2016-05" db="EMBL/GenBank/DDBJ databases">
        <authorList>
            <person name="Lavstsen T."/>
            <person name="Jespersen J.S."/>
        </authorList>
    </citation>
    <scope>NUCLEOTIDE SEQUENCE</scope>
    <source>
        <tissue evidence="1">Brain</tissue>
    </source>
</reference>
<feature type="non-terminal residue" evidence="1">
    <location>
        <position position="1"/>
    </location>
</feature>
<organism evidence="1">
    <name type="scientific">Nothobranchius furzeri</name>
    <name type="common">Turquoise killifish</name>
    <dbReference type="NCBI Taxonomy" id="105023"/>
    <lineage>
        <taxon>Eukaryota</taxon>
        <taxon>Metazoa</taxon>
        <taxon>Chordata</taxon>
        <taxon>Craniata</taxon>
        <taxon>Vertebrata</taxon>
        <taxon>Euteleostomi</taxon>
        <taxon>Actinopterygii</taxon>
        <taxon>Neopterygii</taxon>
        <taxon>Teleostei</taxon>
        <taxon>Neoteleostei</taxon>
        <taxon>Acanthomorphata</taxon>
        <taxon>Ovalentaria</taxon>
        <taxon>Atherinomorphae</taxon>
        <taxon>Cyprinodontiformes</taxon>
        <taxon>Nothobranchiidae</taxon>
        <taxon>Nothobranchius</taxon>
    </lineage>
</organism>
<feature type="non-terminal residue" evidence="1">
    <location>
        <position position="98"/>
    </location>
</feature>
<sequence>ELSSWKLRRDPRWMYLRRGGRTISGWSCNATGGGTERCPRSRRRSAAVYWNRAAPGWRRRDRADQRRVNQINNLQVHMMNSGGQLADSSGSTAGRSER</sequence>